<dbReference type="EMBL" id="CP000284">
    <property type="protein sequence ID" value="ABE49032.1"/>
    <property type="molecule type" value="Genomic_DNA"/>
</dbReference>
<feature type="domain" description="Methyltransferase FkbM" evidence="1">
    <location>
        <begin position="56"/>
        <end position="195"/>
    </location>
</feature>
<dbReference type="PANTHER" id="PTHR34203">
    <property type="entry name" value="METHYLTRANSFERASE, FKBM FAMILY PROTEIN"/>
    <property type="match status" value="1"/>
</dbReference>
<dbReference type="SUPFAM" id="SSF53335">
    <property type="entry name" value="S-adenosyl-L-methionine-dependent methyltransferases"/>
    <property type="match status" value="1"/>
</dbReference>
<dbReference type="InterPro" id="IPR052514">
    <property type="entry name" value="SAM-dependent_MTase"/>
</dbReference>
<dbReference type="InterPro" id="IPR006342">
    <property type="entry name" value="FkbM_mtfrase"/>
</dbReference>
<dbReference type="Pfam" id="PF05050">
    <property type="entry name" value="Methyltransf_21"/>
    <property type="match status" value="1"/>
</dbReference>
<dbReference type="InterPro" id="IPR029063">
    <property type="entry name" value="SAM-dependent_MTases_sf"/>
</dbReference>
<dbReference type="PANTHER" id="PTHR34203:SF15">
    <property type="entry name" value="SLL1173 PROTEIN"/>
    <property type="match status" value="1"/>
</dbReference>
<accession>Q1H3A5</accession>
<dbReference type="eggNOG" id="COG2520">
    <property type="taxonomic scope" value="Bacteria"/>
</dbReference>
<dbReference type="RefSeq" id="WP_011479129.1">
    <property type="nucleotide sequence ID" value="NC_007947.1"/>
</dbReference>
<organism evidence="2 3">
    <name type="scientific">Methylobacillus flagellatus (strain ATCC 51484 / DSM 6875 / VKM B-1610 / KT)</name>
    <dbReference type="NCBI Taxonomy" id="265072"/>
    <lineage>
        <taxon>Bacteria</taxon>
        <taxon>Pseudomonadati</taxon>
        <taxon>Pseudomonadota</taxon>
        <taxon>Betaproteobacteria</taxon>
        <taxon>Nitrosomonadales</taxon>
        <taxon>Methylophilaceae</taxon>
        <taxon>Methylobacillus</taxon>
    </lineage>
</organism>
<protein>
    <submittedName>
        <fullName evidence="2">Methyltransferase FkbM</fullName>
    </submittedName>
</protein>
<dbReference type="NCBIfam" id="TIGR01444">
    <property type="entry name" value="fkbM_fam"/>
    <property type="match status" value="1"/>
</dbReference>
<dbReference type="DNASU" id="4000525"/>
<dbReference type="STRING" id="265072.Mfla_0764"/>
<gene>
    <name evidence="2" type="ordered locus">Mfla_0764</name>
</gene>
<dbReference type="AlphaFoldDB" id="Q1H3A5"/>
<dbReference type="KEGG" id="mfa:Mfla_0764"/>
<evidence type="ECO:0000313" key="3">
    <source>
        <dbReference type="Proteomes" id="UP000002440"/>
    </source>
</evidence>
<dbReference type="HOGENOM" id="CLU_896669_0_0_4"/>
<dbReference type="GO" id="GO:0032259">
    <property type="term" value="P:methylation"/>
    <property type="evidence" value="ECO:0007669"/>
    <property type="project" value="UniProtKB-KW"/>
</dbReference>
<dbReference type="GO" id="GO:0008168">
    <property type="term" value="F:methyltransferase activity"/>
    <property type="evidence" value="ECO:0007669"/>
    <property type="project" value="UniProtKB-KW"/>
</dbReference>
<keyword evidence="2" id="KW-0808">Transferase</keyword>
<name>Q1H3A5_METFK</name>
<dbReference type="Proteomes" id="UP000002440">
    <property type="component" value="Chromosome"/>
</dbReference>
<dbReference type="OrthoDB" id="7016221at2"/>
<evidence type="ECO:0000313" key="2">
    <source>
        <dbReference type="EMBL" id="ABE49032.1"/>
    </source>
</evidence>
<keyword evidence="2" id="KW-0489">Methyltransferase</keyword>
<dbReference type="Gene3D" id="3.40.50.150">
    <property type="entry name" value="Vaccinia Virus protein VP39"/>
    <property type="match status" value="1"/>
</dbReference>
<proteinExistence type="predicted"/>
<sequence>MHRSLVKLTTKRGKVLSAFEGDAITQEIQKKGEYDSNILNSLADVLGDIKPETSLDIGANIGNHALVIADYSRHLIAFEPVDFIFQVLKVNVEQNNVKNAEVVNVGLSDVDQEMEIFIPDNANLGSSSLEVMEGDGQRLKVRTLIGDEYLAQRQVNQVDFIKMDVEGHEVPALKGLKHTIQQHQPLLLLEYKNKKTLDEFIEYDLLNNLFSGYTIFSITITNSRKIHGRGVCGFLRRFYYKYFDRRWVLSSFFPEKKYSNIYLVPERYLGIFRKYRFIPSSAQ</sequence>
<keyword evidence="3" id="KW-1185">Reference proteome</keyword>
<reference evidence="2 3" key="1">
    <citation type="submission" date="2006-03" db="EMBL/GenBank/DDBJ databases">
        <title>Complete sequence of Methylobacillus flagellatus KT.</title>
        <authorList>
            <consortium name="US DOE Joint Genome Institute"/>
            <person name="Copeland A."/>
            <person name="Lucas S."/>
            <person name="Lapidus A."/>
            <person name="Barry K."/>
            <person name="Detter J.C."/>
            <person name="Glavina del Rio T."/>
            <person name="Hammon N."/>
            <person name="Israni S."/>
            <person name="Dalin E."/>
            <person name="Tice H."/>
            <person name="Pitluck S."/>
            <person name="Brettin T."/>
            <person name="Bruce D."/>
            <person name="Han C."/>
            <person name="Tapia R."/>
            <person name="Saunders E."/>
            <person name="Gilna P."/>
            <person name="Schmutz J."/>
            <person name="Larimer F."/>
            <person name="Land M."/>
            <person name="Kyrpides N."/>
            <person name="Anderson I."/>
            <person name="Richardson P."/>
        </authorList>
    </citation>
    <scope>NUCLEOTIDE SEQUENCE [LARGE SCALE GENOMIC DNA]</scope>
    <source>
        <strain evidence="3">KT / ATCC 51484 / DSM 6875</strain>
    </source>
</reference>
<evidence type="ECO:0000259" key="1">
    <source>
        <dbReference type="Pfam" id="PF05050"/>
    </source>
</evidence>